<gene>
    <name evidence="2" type="ORF">ebA1856</name>
</gene>
<sequence length="58" mass="6316">MRDALNAIAALVGWLPIVLTLCGMFGVGNFVYYFGFGEVIIIKKAAEPDTPRVPTVKM</sequence>
<dbReference type="STRING" id="76114.ebA1856"/>
<keyword evidence="1" id="KW-0472">Membrane</keyword>
<accession>Q5P6C9</accession>
<protein>
    <recommendedName>
        <fullName evidence="4">Transmembrane protein</fullName>
    </recommendedName>
</protein>
<evidence type="ECO:0000313" key="3">
    <source>
        <dbReference type="Proteomes" id="UP000006552"/>
    </source>
</evidence>
<organism evidence="2 3">
    <name type="scientific">Aromatoleum aromaticum (strain DSM 19018 / LMG 30748 / EbN1)</name>
    <name type="common">Azoarcus sp. (strain EbN1)</name>
    <dbReference type="NCBI Taxonomy" id="76114"/>
    <lineage>
        <taxon>Bacteria</taxon>
        <taxon>Pseudomonadati</taxon>
        <taxon>Pseudomonadota</taxon>
        <taxon>Betaproteobacteria</taxon>
        <taxon>Rhodocyclales</taxon>
        <taxon>Rhodocyclaceae</taxon>
        <taxon>Aromatoleum</taxon>
    </lineage>
</organism>
<evidence type="ECO:0000256" key="1">
    <source>
        <dbReference type="SAM" id="Phobius"/>
    </source>
</evidence>
<feature type="transmembrane region" description="Helical" evidence="1">
    <location>
        <begin position="12"/>
        <end position="34"/>
    </location>
</feature>
<dbReference type="AlphaFoldDB" id="Q5P6C9"/>
<dbReference type="RefSeq" id="WP_011236857.1">
    <property type="nucleotide sequence ID" value="NC_006513.1"/>
</dbReference>
<proteinExistence type="predicted"/>
<keyword evidence="1" id="KW-1133">Transmembrane helix</keyword>
<reference evidence="2 3" key="1">
    <citation type="journal article" date="2005" name="Arch. Microbiol.">
        <title>The genome sequence of an anaerobic aromatic-degrading denitrifying bacterium, strain EbN1.</title>
        <authorList>
            <person name="Rabus R."/>
            <person name="Kube M."/>
            <person name="Heider J."/>
            <person name="Beck A."/>
            <person name="Heitmann K."/>
            <person name="Widdel F."/>
            <person name="Reinhardt R."/>
        </authorList>
    </citation>
    <scope>NUCLEOTIDE SEQUENCE [LARGE SCALE GENOMIC DNA]</scope>
    <source>
        <strain evidence="2 3">EbN1</strain>
    </source>
</reference>
<keyword evidence="3" id="KW-1185">Reference proteome</keyword>
<dbReference type="Proteomes" id="UP000006552">
    <property type="component" value="Chromosome"/>
</dbReference>
<name>Q5P6C9_AROAE</name>
<evidence type="ECO:0000313" key="2">
    <source>
        <dbReference type="EMBL" id="CAI07132.1"/>
    </source>
</evidence>
<dbReference type="EMBL" id="CR555306">
    <property type="protein sequence ID" value="CAI07132.1"/>
    <property type="molecule type" value="Genomic_DNA"/>
</dbReference>
<dbReference type="KEGG" id="eba:ebA1856"/>
<dbReference type="HOGENOM" id="CLU_2969268_0_0_4"/>
<evidence type="ECO:0008006" key="4">
    <source>
        <dbReference type="Google" id="ProtNLM"/>
    </source>
</evidence>
<keyword evidence="1" id="KW-0812">Transmembrane</keyword>